<proteinExistence type="predicted"/>
<evidence type="ECO:0000313" key="3">
    <source>
        <dbReference type="EMBL" id="TYK66975.1"/>
    </source>
</evidence>
<feature type="compositionally biased region" description="Acidic residues" evidence="1">
    <location>
        <begin position="57"/>
        <end position="67"/>
    </location>
</feature>
<dbReference type="Pfam" id="PF14240">
    <property type="entry name" value="YHYH"/>
    <property type="match status" value="1"/>
</dbReference>
<name>A0ABY3N0G0_9GAMM</name>
<dbReference type="EMBL" id="PJAI02000001">
    <property type="protein sequence ID" value="TYK66975.1"/>
    <property type="molecule type" value="Genomic_DNA"/>
</dbReference>
<evidence type="ECO:0000256" key="1">
    <source>
        <dbReference type="SAM" id="MobiDB-lite"/>
    </source>
</evidence>
<comment type="caution">
    <text evidence="3">The sequence shown here is derived from an EMBL/GenBank/DDBJ whole genome shotgun (WGS) entry which is preliminary data.</text>
</comment>
<evidence type="ECO:0000313" key="4">
    <source>
        <dbReference type="Proteomes" id="UP000815846"/>
    </source>
</evidence>
<accession>A0ABY3N0G0</accession>
<feature type="region of interest" description="Disordered" evidence="1">
    <location>
        <begin position="46"/>
        <end position="67"/>
    </location>
</feature>
<keyword evidence="4" id="KW-1185">Reference proteome</keyword>
<gene>
    <name evidence="3" type="ORF">CWS31_000045</name>
</gene>
<sequence>MFPFFAYTLSQIIVTKFLERGNCVNNTIFKVIAISLSIIIASCGGNASDDSTSNELTDTELTDTELTDSELTDEGEIVLDVDATLFLTGDDVSIDTVSCTLTDATETLCYEITSNHIASEHDMGPWCPETIYDTAEKGGLWFDNGEINDLDGPFILNLATYYNDSGFKMYDDDGNVRRMETAEQCELGADPNIEDEFKNMCAQCLPEWVSTQVSYLIPITPRKQDEPVELSDGPTLEVAGVEYGPSVRGLAFNGVRFDHPADIDIILAGYQIAPVDDAGGHVNNSLGYHYHGDTGMTTRIEQSDDHSAMIGYALDGHGLYAKLDDEGNEATELDECRGHSDDTRGYHYHVMSLDSNEFLDCFYGAWAETEEEDDRTGPPR</sequence>
<dbReference type="InterPro" id="IPR025924">
    <property type="entry name" value="YHYH_dom"/>
</dbReference>
<reference evidence="3 4" key="1">
    <citation type="submission" date="2019-08" db="EMBL/GenBank/DDBJ databases">
        <title>Microbe sample from Colwellia echini.</title>
        <authorList>
            <person name="Christiansen L."/>
            <person name="Pathiraja D."/>
            <person name="Schultz-Johansen M."/>
            <person name="Choi I.-G."/>
            <person name="Stougaard P."/>
        </authorList>
    </citation>
    <scope>NUCLEOTIDE SEQUENCE [LARGE SCALE GENOMIC DNA]</scope>
    <source>
        <strain evidence="3 4">A3</strain>
    </source>
</reference>
<feature type="domain" description="YHYH" evidence="2">
    <location>
        <begin position="215"/>
        <end position="323"/>
    </location>
</feature>
<protein>
    <submittedName>
        <fullName evidence="3">YHYH protein</fullName>
    </submittedName>
</protein>
<evidence type="ECO:0000259" key="2">
    <source>
        <dbReference type="Pfam" id="PF14240"/>
    </source>
</evidence>
<organism evidence="3 4">
    <name type="scientific">Colwellia echini</name>
    <dbReference type="NCBI Taxonomy" id="1982103"/>
    <lineage>
        <taxon>Bacteria</taxon>
        <taxon>Pseudomonadati</taxon>
        <taxon>Pseudomonadota</taxon>
        <taxon>Gammaproteobacteria</taxon>
        <taxon>Alteromonadales</taxon>
        <taxon>Colwelliaceae</taxon>
        <taxon>Colwellia</taxon>
    </lineage>
</organism>
<dbReference type="Proteomes" id="UP000815846">
    <property type="component" value="Unassembled WGS sequence"/>
</dbReference>